<dbReference type="EMBL" id="JXJN01008595">
    <property type="status" value="NOT_ANNOTATED_CDS"/>
    <property type="molecule type" value="Genomic_DNA"/>
</dbReference>
<dbReference type="Proteomes" id="UP000092460">
    <property type="component" value="Unassembled WGS sequence"/>
</dbReference>
<accession>A0A1B0B535</accession>
<protein>
    <submittedName>
        <fullName evidence="1">Uncharacterized protein</fullName>
    </submittedName>
</protein>
<dbReference type="EnsemblMetazoa" id="GPPI019179-RA">
    <property type="protein sequence ID" value="GPPI019179-PA"/>
    <property type="gene ID" value="GPPI019179"/>
</dbReference>
<dbReference type="AlphaFoldDB" id="A0A1B0B535"/>
<dbReference type="VEuPathDB" id="VectorBase:GPPI019179"/>
<proteinExistence type="predicted"/>
<sequence>MYDCFNLNVKTHKSSLAAFFLSSPTEIIIFTSNKCELLRNHLPNDLFELRTSMAISLTSLPQDVKRGSYGMYTPIYAAHEHRLRISPAGQRRTSSNRSKHFYPILCGYKQRQDFEATQK</sequence>
<name>A0A1B0B535_9MUSC</name>
<reference evidence="2" key="1">
    <citation type="submission" date="2015-01" db="EMBL/GenBank/DDBJ databases">
        <authorList>
            <person name="Aksoy S."/>
            <person name="Warren W."/>
            <person name="Wilson R.K."/>
        </authorList>
    </citation>
    <scope>NUCLEOTIDE SEQUENCE [LARGE SCALE GENOMIC DNA]</scope>
    <source>
        <strain evidence="2">IAEA</strain>
    </source>
</reference>
<evidence type="ECO:0000313" key="2">
    <source>
        <dbReference type="Proteomes" id="UP000092460"/>
    </source>
</evidence>
<reference evidence="1" key="2">
    <citation type="submission" date="2020-05" db="UniProtKB">
        <authorList>
            <consortium name="EnsemblMetazoa"/>
        </authorList>
    </citation>
    <scope>IDENTIFICATION</scope>
    <source>
        <strain evidence="1">IAEA</strain>
    </source>
</reference>
<keyword evidence="2" id="KW-1185">Reference proteome</keyword>
<organism evidence="1 2">
    <name type="scientific">Glossina palpalis gambiensis</name>
    <dbReference type="NCBI Taxonomy" id="67801"/>
    <lineage>
        <taxon>Eukaryota</taxon>
        <taxon>Metazoa</taxon>
        <taxon>Ecdysozoa</taxon>
        <taxon>Arthropoda</taxon>
        <taxon>Hexapoda</taxon>
        <taxon>Insecta</taxon>
        <taxon>Pterygota</taxon>
        <taxon>Neoptera</taxon>
        <taxon>Endopterygota</taxon>
        <taxon>Diptera</taxon>
        <taxon>Brachycera</taxon>
        <taxon>Muscomorpha</taxon>
        <taxon>Hippoboscoidea</taxon>
        <taxon>Glossinidae</taxon>
        <taxon>Glossina</taxon>
    </lineage>
</organism>
<evidence type="ECO:0000313" key="1">
    <source>
        <dbReference type="EnsemblMetazoa" id="GPPI019179-PA"/>
    </source>
</evidence>